<dbReference type="KEGG" id="abac:LuPra_03502"/>
<accession>A0A143PNS7</accession>
<reference evidence="3" key="2">
    <citation type="submission" date="2016-04" db="EMBL/GenBank/DDBJ databases">
        <title>First Complete Genome Sequence of a Subdivision 6 Acidobacterium.</title>
        <authorList>
            <person name="Huang S."/>
            <person name="Vieira S."/>
            <person name="Bunk B."/>
            <person name="Riedel T."/>
            <person name="Sproeer C."/>
            <person name="Overmann J."/>
        </authorList>
    </citation>
    <scope>NUCLEOTIDE SEQUENCE [LARGE SCALE GENOMIC DNA]</scope>
    <source>
        <strain evidence="3">DSM 100886 HEG_-6_39</strain>
    </source>
</reference>
<reference evidence="2 3" key="1">
    <citation type="journal article" date="2016" name="Genome Announc.">
        <title>First Complete Genome Sequence of a Subdivision 6 Acidobacterium Strain.</title>
        <authorList>
            <person name="Huang S."/>
            <person name="Vieira S."/>
            <person name="Bunk B."/>
            <person name="Riedel T."/>
            <person name="Sproer C."/>
            <person name="Overmann J."/>
        </authorList>
    </citation>
    <scope>NUCLEOTIDE SEQUENCE [LARGE SCALE GENOMIC DNA]</scope>
    <source>
        <strain evidence="3">DSM 100886 HEG_-6_39</strain>
    </source>
</reference>
<evidence type="ECO:0000256" key="1">
    <source>
        <dbReference type="SAM" id="SignalP"/>
    </source>
</evidence>
<dbReference type="Proteomes" id="UP000076079">
    <property type="component" value="Chromosome"/>
</dbReference>
<dbReference type="STRING" id="1855912.LuPra_03502"/>
<organism evidence="2 3">
    <name type="scientific">Luteitalea pratensis</name>
    <dbReference type="NCBI Taxonomy" id="1855912"/>
    <lineage>
        <taxon>Bacteria</taxon>
        <taxon>Pseudomonadati</taxon>
        <taxon>Acidobacteriota</taxon>
        <taxon>Vicinamibacteria</taxon>
        <taxon>Vicinamibacterales</taxon>
        <taxon>Vicinamibacteraceae</taxon>
        <taxon>Luteitalea</taxon>
    </lineage>
</organism>
<keyword evidence="3" id="KW-1185">Reference proteome</keyword>
<keyword evidence="1" id="KW-0732">Signal</keyword>
<dbReference type="EMBL" id="CP015136">
    <property type="protein sequence ID" value="AMY10272.1"/>
    <property type="molecule type" value="Genomic_DNA"/>
</dbReference>
<dbReference type="PATRIC" id="fig|1813736.3.peg.3711"/>
<dbReference type="RefSeq" id="WP_110171927.1">
    <property type="nucleotide sequence ID" value="NZ_CP015136.1"/>
</dbReference>
<feature type="chain" id="PRO_5007511737" evidence="1">
    <location>
        <begin position="29"/>
        <end position="71"/>
    </location>
</feature>
<dbReference type="AlphaFoldDB" id="A0A143PNS7"/>
<evidence type="ECO:0000313" key="2">
    <source>
        <dbReference type="EMBL" id="AMY10272.1"/>
    </source>
</evidence>
<gene>
    <name evidence="2" type="ORF">LuPra_03502</name>
</gene>
<evidence type="ECO:0000313" key="3">
    <source>
        <dbReference type="Proteomes" id="UP000076079"/>
    </source>
</evidence>
<proteinExistence type="predicted"/>
<name>A0A143PNS7_LUTPR</name>
<feature type="signal peptide" evidence="1">
    <location>
        <begin position="1"/>
        <end position="28"/>
    </location>
</feature>
<sequence precursor="true">MRDRHVPRILSAATLIAMLASRAGLAGAQPATPPAAPARDGSAMHVNTDATFLRGAPSVRGPVLVGAPLGK</sequence>
<protein>
    <submittedName>
        <fullName evidence="2">Uncharacterized protein</fullName>
    </submittedName>
</protein>